<comment type="caution">
    <text evidence="2">The sequence shown here is derived from an EMBL/GenBank/DDBJ whole genome shotgun (WGS) entry which is preliminary data.</text>
</comment>
<name>A0A5M9J4R2_MONFR</name>
<evidence type="ECO:0000256" key="1">
    <source>
        <dbReference type="SAM" id="MobiDB-lite"/>
    </source>
</evidence>
<dbReference type="Proteomes" id="UP000322873">
    <property type="component" value="Unassembled WGS sequence"/>
</dbReference>
<feature type="region of interest" description="Disordered" evidence="1">
    <location>
        <begin position="180"/>
        <end position="209"/>
    </location>
</feature>
<gene>
    <name evidence="2" type="ORF">EYC84_011194</name>
</gene>
<dbReference type="EMBL" id="VICG01000015">
    <property type="protein sequence ID" value="KAA8564248.1"/>
    <property type="molecule type" value="Genomic_DNA"/>
</dbReference>
<reference evidence="2 3" key="1">
    <citation type="submission" date="2019-06" db="EMBL/GenBank/DDBJ databases">
        <title>Genome Sequence of the Brown Rot Fungal Pathogen Monilinia fructicola.</title>
        <authorList>
            <person name="De Miccolis Angelini R.M."/>
            <person name="Landi L."/>
            <person name="Abate D."/>
            <person name="Pollastro S."/>
            <person name="Romanazzi G."/>
            <person name="Faretra F."/>
        </authorList>
    </citation>
    <scope>NUCLEOTIDE SEQUENCE [LARGE SCALE GENOMIC DNA]</scope>
    <source>
        <strain evidence="2 3">Mfrc123</strain>
    </source>
</reference>
<accession>A0A5M9J4R2</accession>
<feature type="region of interest" description="Disordered" evidence="1">
    <location>
        <begin position="27"/>
        <end position="52"/>
    </location>
</feature>
<evidence type="ECO:0000313" key="3">
    <source>
        <dbReference type="Proteomes" id="UP000322873"/>
    </source>
</evidence>
<evidence type="ECO:0000313" key="2">
    <source>
        <dbReference type="EMBL" id="KAA8564248.1"/>
    </source>
</evidence>
<feature type="region of interest" description="Disordered" evidence="1">
    <location>
        <begin position="132"/>
        <end position="153"/>
    </location>
</feature>
<protein>
    <submittedName>
        <fullName evidence="2">Uncharacterized protein</fullName>
    </submittedName>
</protein>
<dbReference type="AlphaFoldDB" id="A0A5M9J4R2"/>
<feature type="compositionally biased region" description="Basic and acidic residues" evidence="1">
    <location>
        <begin position="138"/>
        <end position="153"/>
    </location>
</feature>
<dbReference type="VEuPathDB" id="FungiDB:MFRU_061g00080"/>
<keyword evidence="3" id="KW-1185">Reference proteome</keyword>
<organism evidence="2 3">
    <name type="scientific">Monilinia fructicola</name>
    <name type="common">Brown rot fungus</name>
    <name type="synonym">Ciboria fructicola</name>
    <dbReference type="NCBI Taxonomy" id="38448"/>
    <lineage>
        <taxon>Eukaryota</taxon>
        <taxon>Fungi</taxon>
        <taxon>Dikarya</taxon>
        <taxon>Ascomycota</taxon>
        <taxon>Pezizomycotina</taxon>
        <taxon>Leotiomycetes</taxon>
        <taxon>Helotiales</taxon>
        <taxon>Sclerotiniaceae</taxon>
        <taxon>Monilinia</taxon>
    </lineage>
</organism>
<sequence>MVIVKPEISEEYLINFRTEEDDFTQQEATSKDQLSNRLTSSGYTPNPPSSKATLDKNIIIEAANPDETSIVTFTLESSVKPTIKQETLCSIARENLRALPLAPQEHQDNVAARVIEEQSIYSGEGASIGNCTGADMIRPADDKKNKSSKLLRDSPEQLNRLVVSNKEELDHEGWKLEKINLNKDSQSLPSPKENKDCTGSDVAEKSNEDMEIKDDKFRLRTSTLQNHALQDHQMMLMLGEQQNKRRLWMARMEMNKGGGSSKRVEMESMD</sequence>
<feature type="compositionally biased region" description="Basic and acidic residues" evidence="1">
    <location>
        <begin position="192"/>
        <end position="209"/>
    </location>
</feature>
<proteinExistence type="predicted"/>